<evidence type="ECO:0000256" key="1">
    <source>
        <dbReference type="SAM" id="MobiDB-lite"/>
    </source>
</evidence>
<dbReference type="OrthoDB" id="8964374at2759"/>
<feature type="region of interest" description="Disordered" evidence="1">
    <location>
        <begin position="374"/>
        <end position="404"/>
    </location>
</feature>
<dbReference type="EMBL" id="OV651830">
    <property type="protein sequence ID" value="CAH1105082.1"/>
    <property type="molecule type" value="Genomic_DNA"/>
</dbReference>
<keyword evidence="2" id="KW-0472">Membrane</keyword>
<feature type="compositionally biased region" description="Low complexity" evidence="1">
    <location>
        <begin position="379"/>
        <end position="399"/>
    </location>
</feature>
<keyword evidence="2" id="KW-1133">Transmembrane helix</keyword>
<dbReference type="AlphaFoldDB" id="A0A9P0GD31"/>
<dbReference type="Proteomes" id="UP001153636">
    <property type="component" value="Chromosome 18"/>
</dbReference>
<evidence type="ECO:0000313" key="4">
    <source>
        <dbReference type="Proteomes" id="UP001153636"/>
    </source>
</evidence>
<reference evidence="3" key="1">
    <citation type="submission" date="2022-01" db="EMBL/GenBank/DDBJ databases">
        <authorList>
            <person name="King R."/>
        </authorList>
    </citation>
    <scope>NUCLEOTIDE SEQUENCE</scope>
</reference>
<feature type="transmembrane region" description="Helical" evidence="2">
    <location>
        <begin position="44"/>
        <end position="69"/>
    </location>
</feature>
<evidence type="ECO:0000256" key="2">
    <source>
        <dbReference type="SAM" id="Phobius"/>
    </source>
</evidence>
<gene>
    <name evidence="3" type="ORF">PSYICH_LOCUS5743</name>
</gene>
<feature type="region of interest" description="Disordered" evidence="1">
    <location>
        <begin position="116"/>
        <end position="168"/>
    </location>
</feature>
<accession>A0A9P0GD31</accession>
<keyword evidence="2" id="KW-0812">Transmembrane</keyword>
<feature type="compositionally biased region" description="Acidic residues" evidence="1">
    <location>
        <begin position="138"/>
        <end position="154"/>
    </location>
</feature>
<sequence length="518" mass="58705">MMEKEAQPESMATVTIKPEYSPSEYSASEAPPAYMKPRSSSVQIAKIIAATVVVCSVILGAFLLASAYVTANASCRQLEQELEILSEAADRFQGPLQPEALIQEQPVAVANAKRQIEPLHADEPTPTTKDLTNHIDDDSSESESDSDSDPDSEELPSKTTSQSKVPGQMDMDELISHLMEKNQKSKMNCVVEKKKAEEFVDHQPKTIRLPFGINLTTNPRFEKLTGERMVIVCESGTLQSAERPNKPKEEDPEDQDEETIMIQPMMIPIPHSPFNTHMPQQMIPPMPQQQRQDQMRPMGPAVFQIENMRPPLPPMMQQQDQQMSVQPQIQIHMEAQQPQQAPNDFPPNPILQHIVQQIVAQKIIESQKIREQQMKEQQEQQQQQQQQQIIPQQTNQPDQTADAEDRPRFVQIEQMGQAGQRLPIPEEVLTQLHRLPLPNRVIVAVSETDSDEVPQQDVQFVQEQRHSANEMNGRQTYARGIPINIPVAMTPQDQESHEQEKQETDARPHYLQPRSVSV</sequence>
<feature type="compositionally biased region" description="Basic and acidic residues" evidence="1">
    <location>
        <begin position="494"/>
        <end position="508"/>
    </location>
</feature>
<protein>
    <submittedName>
        <fullName evidence="3">Uncharacterized protein</fullName>
    </submittedName>
</protein>
<name>A0A9P0GD31_9CUCU</name>
<organism evidence="3 4">
    <name type="scientific">Psylliodes chrysocephalus</name>
    <dbReference type="NCBI Taxonomy" id="3402493"/>
    <lineage>
        <taxon>Eukaryota</taxon>
        <taxon>Metazoa</taxon>
        <taxon>Ecdysozoa</taxon>
        <taxon>Arthropoda</taxon>
        <taxon>Hexapoda</taxon>
        <taxon>Insecta</taxon>
        <taxon>Pterygota</taxon>
        <taxon>Neoptera</taxon>
        <taxon>Endopterygota</taxon>
        <taxon>Coleoptera</taxon>
        <taxon>Polyphaga</taxon>
        <taxon>Cucujiformia</taxon>
        <taxon>Chrysomeloidea</taxon>
        <taxon>Chrysomelidae</taxon>
        <taxon>Galerucinae</taxon>
        <taxon>Alticini</taxon>
        <taxon>Psylliodes</taxon>
    </lineage>
</organism>
<proteinExistence type="predicted"/>
<feature type="region of interest" description="Disordered" evidence="1">
    <location>
        <begin position="488"/>
        <end position="518"/>
    </location>
</feature>
<evidence type="ECO:0000313" key="3">
    <source>
        <dbReference type="EMBL" id="CAH1105082.1"/>
    </source>
</evidence>
<feature type="region of interest" description="Disordered" evidence="1">
    <location>
        <begin position="236"/>
        <end position="256"/>
    </location>
</feature>
<keyword evidence="4" id="KW-1185">Reference proteome</keyword>